<reference evidence="5" key="1">
    <citation type="submission" date="2018-05" db="EMBL/GenBank/DDBJ databases">
        <authorList>
            <person name="Lanie J.A."/>
            <person name="Ng W.-L."/>
            <person name="Kazmierczak K.M."/>
            <person name="Andrzejewski T.M."/>
            <person name="Davidsen T.M."/>
            <person name="Wayne K.J."/>
            <person name="Tettelin H."/>
            <person name="Glass J.I."/>
            <person name="Rusch D."/>
            <person name="Podicherti R."/>
            <person name="Tsui H.-C.T."/>
            <person name="Winkler M.E."/>
        </authorList>
    </citation>
    <scope>NUCLEOTIDE SEQUENCE</scope>
</reference>
<dbReference type="Gene3D" id="3.40.190.10">
    <property type="entry name" value="Periplasmic binding protein-like II"/>
    <property type="match status" value="1"/>
</dbReference>
<evidence type="ECO:0000256" key="2">
    <source>
        <dbReference type="ARBA" id="ARBA00008520"/>
    </source>
</evidence>
<feature type="non-terminal residue" evidence="5">
    <location>
        <position position="191"/>
    </location>
</feature>
<evidence type="ECO:0000256" key="3">
    <source>
        <dbReference type="ARBA" id="ARBA00022448"/>
    </source>
</evidence>
<dbReference type="InterPro" id="IPR050490">
    <property type="entry name" value="Bact_solute-bd_prot1"/>
</dbReference>
<evidence type="ECO:0000256" key="1">
    <source>
        <dbReference type="ARBA" id="ARBA00004196"/>
    </source>
</evidence>
<comment type="similarity">
    <text evidence="2">Belongs to the bacterial solute-binding protein 1 family.</text>
</comment>
<keyword evidence="3" id="KW-0813">Transport</keyword>
<gene>
    <name evidence="5" type="ORF">METZ01_LOCUS280244</name>
</gene>
<dbReference type="SUPFAM" id="SSF53850">
    <property type="entry name" value="Periplasmic binding protein-like II"/>
    <property type="match status" value="1"/>
</dbReference>
<sequence>MKKFISIIFTLLLPLSFTSASKAGDMEAEVIHWWVSGGEQAAISKFAEAWEGMGGTWIDTAITGGENARGTTVNRIIGGNPPTAAQFNISKQFADLVEQGQLQSIEEVASAEGWRDFIYPPDLIETCEYNGEFYCVPVNIHSSQWMWVNIDVFEKVGVPIPNTIQEFVDVAPKIQEAGYIPLALGGQTWQE</sequence>
<dbReference type="AlphaFoldDB" id="A0A382KSD6"/>
<dbReference type="InterPro" id="IPR006059">
    <property type="entry name" value="SBP"/>
</dbReference>
<dbReference type="PANTHER" id="PTHR43649">
    <property type="entry name" value="ARABINOSE-BINDING PROTEIN-RELATED"/>
    <property type="match status" value="1"/>
</dbReference>
<dbReference type="PANTHER" id="PTHR43649:SF28">
    <property type="entry name" value="BINDING PROTEIN COMPONENT OF ABC SUGAR TRANSPORTER-RELATED"/>
    <property type="match status" value="1"/>
</dbReference>
<evidence type="ECO:0000256" key="4">
    <source>
        <dbReference type="ARBA" id="ARBA00022729"/>
    </source>
</evidence>
<name>A0A382KSD6_9ZZZZ</name>
<proteinExistence type="inferred from homology"/>
<dbReference type="GO" id="GO:0030313">
    <property type="term" value="C:cell envelope"/>
    <property type="evidence" value="ECO:0007669"/>
    <property type="project" value="UniProtKB-SubCell"/>
</dbReference>
<organism evidence="5">
    <name type="scientific">marine metagenome</name>
    <dbReference type="NCBI Taxonomy" id="408172"/>
    <lineage>
        <taxon>unclassified sequences</taxon>
        <taxon>metagenomes</taxon>
        <taxon>ecological metagenomes</taxon>
    </lineage>
</organism>
<comment type="subcellular location">
    <subcellularLocation>
        <location evidence="1">Cell envelope</location>
    </subcellularLocation>
</comment>
<dbReference type="EMBL" id="UINC01082535">
    <property type="protein sequence ID" value="SVC27390.1"/>
    <property type="molecule type" value="Genomic_DNA"/>
</dbReference>
<protein>
    <recommendedName>
        <fullName evidence="6">Carbohydrate ABC transporter substrate-binding protein</fullName>
    </recommendedName>
</protein>
<evidence type="ECO:0000313" key="5">
    <source>
        <dbReference type="EMBL" id="SVC27390.1"/>
    </source>
</evidence>
<accession>A0A382KSD6</accession>
<evidence type="ECO:0008006" key="6">
    <source>
        <dbReference type="Google" id="ProtNLM"/>
    </source>
</evidence>
<keyword evidence="4" id="KW-0732">Signal</keyword>
<dbReference type="Pfam" id="PF01547">
    <property type="entry name" value="SBP_bac_1"/>
    <property type="match status" value="1"/>
</dbReference>